<sequence length="103" mass="10731">MKKLALLSTILVAATSVVFAADTKLEGKATCAKCDLGIADKCQAAVVVKGADGKEVTYLSEPNDKAKALHKEICKGGKEATVEGTVSEKDGKKTITITSYAIK</sequence>
<dbReference type="InParanoid" id="B4DAW0"/>
<evidence type="ECO:0000256" key="1">
    <source>
        <dbReference type="SAM" id="SignalP"/>
    </source>
</evidence>
<evidence type="ECO:0008006" key="4">
    <source>
        <dbReference type="Google" id="ProtNLM"/>
    </source>
</evidence>
<feature type="chain" id="PRO_5002800720" description="DUF5666 domain-containing protein" evidence="1">
    <location>
        <begin position="21"/>
        <end position="103"/>
    </location>
</feature>
<proteinExistence type="predicted"/>
<accession>B4DAW0</accession>
<dbReference type="Pfam" id="PF19897">
    <property type="entry name" value="DUF6370"/>
    <property type="match status" value="1"/>
</dbReference>
<dbReference type="Proteomes" id="UP000005824">
    <property type="component" value="Unassembled WGS sequence"/>
</dbReference>
<organism evidence="2 3">
    <name type="scientific">Chthoniobacter flavus Ellin428</name>
    <dbReference type="NCBI Taxonomy" id="497964"/>
    <lineage>
        <taxon>Bacteria</taxon>
        <taxon>Pseudomonadati</taxon>
        <taxon>Verrucomicrobiota</taxon>
        <taxon>Spartobacteria</taxon>
        <taxon>Chthoniobacterales</taxon>
        <taxon>Chthoniobacteraceae</taxon>
        <taxon>Chthoniobacter</taxon>
    </lineage>
</organism>
<keyword evidence="3" id="KW-1185">Reference proteome</keyword>
<protein>
    <recommendedName>
        <fullName evidence="4">DUF5666 domain-containing protein</fullName>
    </recommendedName>
</protein>
<name>B4DAW0_9BACT</name>
<dbReference type="AlphaFoldDB" id="B4DAW0"/>
<feature type="signal peptide" evidence="1">
    <location>
        <begin position="1"/>
        <end position="20"/>
    </location>
</feature>
<dbReference type="EMBL" id="ABVL01000033">
    <property type="protein sequence ID" value="EDY16432.1"/>
    <property type="molecule type" value="Genomic_DNA"/>
</dbReference>
<gene>
    <name evidence="2" type="ORF">CfE428DRAFT_6051</name>
</gene>
<dbReference type="eggNOG" id="ENOG5032KKW">
    <property type="taxonomic scope" value="Bacteria"/>
</dbReference>
<evidence type="ECO:0000313" key="3">
    <source>
        <dbReference type="Proteomes" id="UP000005824"/>
    </source>
</evidence>
<dbReference type="RefSeq" id="WP_006983370.1">
    <property type="nucleotide sequence ID" value="NZ_ABVL01000033.1"/>
</dbReference>
<comment type="caution">
    <text evidence="2">The sequence shown here is derived from an EMBL/GenBank/DDBJ whole genome shotgun (WGS) entry which is preliminary data.</text>
</comment>
<evidence type="ECO:0000313" key="2">
    <source>
        <dbReference type="EMBL" id="EDY16432.1"/>
    </source>
</evidence>
<reference evidence="2 3" key="1">
    <citation type="journal article" date="2011" name="J. Bacteriol.">
        <title>Genome sequence of Chthoniobacter flavus Ellin428, an aerobic heterotrophic soil bacterium.</title>
        <authorList>
            <person name="Kant R."/>
            <person name="van Passel M.W."/>
            <person name="Palva A."/>
            <person name="Lucas S."/>
            <person name="Lapidus A."/>
            <person name="Glavina Del Rio T."/>
            <person name="Dalin E."/>
            <person name="Tice H."/>
            <person name="Bruce D."/>
            <person name="Goodwin L."/>
            <person name="Pitluck S."/>
            <person name="Larimer F.W."/>
            <person name="Land M.L."/>
            <person name="Hauser L."/>
            <person name="Sangwan P."/>
            <person name="de Vos W.M."/>
            <person name="Janssen P.H."/>
            <person name="Smidt H."/>
        </authorList>
    </citation>
    <scope>NUCLEOTIDE SEQUENCE [LARGE SCALE GENOMIC DNA]</scope>
    <source>
        <strain evidence="2 3">Ellin428</strain>
    </source>
</reference>
<dbReference type="InterPro" id="IPR045950">
    <property type="entry name" value="DUF6370"/>
</dbReference>
<keyword evidence="1" id="KW-0732">Signal</keyword>